<dbReference type="InterPro" id="IPR001584">
    <property type="entry name" value="Integrase_cat-core"/>
</dbReference>
<dbReference type="PANTHER" id="PTHR46889">
    <property type="entry name" value="TRANSPOSASE INSF FOR INSERTION SEQUENCE IS3B-RELATED"/>
    <property type="match status" value="1"/>
</dbReference>
<organism evidence="3 4">
    <name type="scientific">Mycolicibacterium lutetiense</name>
    <dbReference type="NCBI Taxonomy" id="1641992"/>
    <lineage>
        <taxon>Bacteria</taxon>
        <taxon>Bacillati</taxon>
        <taxon>Actinomycetota</taxon>
        <taxon>Actinomycetes</taxon>
        <taxon>Mycobacteriales</taxon>
        <taxon>Mycobacteriaceae</taxon>
        <taxon>Mycolicibacterium</taxon>
    </lineage>
</organism>
<dbReference type="Pfam" id="PF13276">
    <property type="entry name" value="HTH_21"/>
    <property type="match status" value="1"/>
</dbReference>
<comment type="caution">
    <text evidence="3">The sequence shown here is derived from an EMBL/GenBank/DDBJ whole genome shotgun (WGS) entry which is preliminary data.</text>
</comment>
<dbReference type="SUPFAM" id="SSF53098">
    <property type="entry name" value="Ribonuclease H-like"/>
    <property type="match status" value="1"/>
</dbReference>
<feature type="domain" description="Integrase catalytic" evidence="2">
    <location>
        <begin position="69"/>
        <end position="156"/>
    </location>
</feature>
<evidence type="ECO:0000313" key="3">
    <source>
        <dbReference type="EMBL" id="MBP2455160.1"/>
    </source>
</evidence>
<dbReference type="InterPro" id="IPR050900">
    <property type="entry name" value="Transposase_IS3/IS150/IS904"/>
</dbReference>
<dbReference type="InterPro" id="IPR012337">
    <property type="entry name" value="RNaseH-like_sf"/>
</dbReference>
<gene>
    <name evidence="3" type="ORF">JOF57_005073</name>
</gene>
<reference evidence="3 4" key="1">
    <citation type="submission" date="2021-03" db="EMBL/GenBank/DDBJ databases">
        <title>Sequencing the genomes of 1000 actinobacteria strains.</title>
        <authorList>
            <person name="Klenk H.-P."/>
        </authorList>
    </citation>
    <scope>NUCLEOTIDE SEQUENCE [LARGE SCALE GENOMIC DNA]</scope>
    <source>
        <strain evidence="3 4">DSM 46713</strain>
    </source>
</reference>
<keyword evidence="4" id="KW-1185">Reference proteome</keyword>
<name>A0ABS5A071_9MYCO</name>
<accession>A0ABS5A071</accession>
<dbReference type="PROSITE" id="PS50994">
    <property type="entry name" value="INTEGRASE"/>
    <property type="match status" value="1"/>
</dbReference>
<sequence>MHRENYAVYGARKVWLQCRHEGIEVARCTVERLMAELGLHGARRGKVKRTTIADPQAARPDDLVGRRFRPNAPNMLWVADFTYVSTWSGWVYVAFVIDAYARRIVGWRTATTMTTQLVLDAIEHAIWTRSRDGVEDLTGLIQTQTSPKALRTSWQT</sequence>
<evidence type="ECO:0000259" key="2">
    <source>
        <dbReference type="PROSITE" id="PS50994"/>
    </source>
</evidence>
<evidence type="ECO:0000313" key="4">
    <source>
        <dbReference type="Proteomes" id="UP000694460"/>
    </source>
</evidence>
<evidence type="ECO:0000256" key="1">
    <source>
        <dbReference type="ARBA" id="ARBA00002286"/>
    </source>
</evidence>
<dbReference type="Pfam" id="PF00665">
    <property type="entry name" value="rve"/>
    <property type="match status" value="1"/>
</dbReference>
<comment type="function">
    <text evidence="1">Involved in the transposition of the insertion sequence.</text>
</comment>
<dbReference type="PANTHER" id="PTHR46889:SF4">
    <property type="entry name" value="TRANSPOSASE INSO FOR INSERTION SEQUENCE ELEMENT IS911B-RELATED"/>
    <property type="match status" value="1"/>
</dbReference>
<dbReference type="Proteomes" id="UP000694460">
    <property type="component" value="Unassembled WGS sequence"/>
</dbReference>
<dbReference type="InterPro" id="IPR036397">
    <property type="entry name" value="RNaseH_sf"/>
</dbReference>
<protein>
    <submittedName>
        <fullName evidence="3">Transposase InsO family protein</fullName>
    </submittedName>
</protein>
<dbReference type="Gene3D" id="3.30.420.10">
    <property type="entry name" value="Ribonuclease H-like superfamily/Ribonuclease H"/>
    <property type="match status" value="1"/>
</dbReference>
<dbReference type="InterPro" id="IPR025948">
    <property type="entry name" value="HTH-like_dom"/>
</dbReference>
<dbReference type="EMBL" id="JAGIOP010000002">
    <property type="protein sequence ID" value="MBP2455160.1"/>
    <property type="molecule type" value="Genomic_DNA"/>
</dbReference>
<proteinExistence type="predicted"/>